<keyword evidence="6" id="KW-0865">Zymogen</keyword>
<keyword evidence="6 7" id="KW-0012">Acyltransferase</keyword>
<organism evidence="7">
    <name type="scientific">Anaerolinea thermolimosa</name>
    <dbReference type="NCBI Taxonomy" id="229919"/>
    <lineage>
        <taxon>Bacteria</taxon>
        <taxon>Bacillati</taxon>
        <taxon>Chloroflexota</taxon>
        <taxon>Anaerolineae</taxon>
        <taxon>Anaerolineales</taxon>
        <taxon>Anaerolineaceae</taxon>
        <taxon>Anaerolinea</taxon>
    </lineage>
</organism>
<comment type="catalytic activity">
    <reaction evidence="3 6">
        <text>an N-terminal (5-L-glutamyl)-[peptide] + an alpha-amino acid = 5-L-glutamyl amino acid + an N-terminal L-alpha-aminoacyl-[peptide]</text>
        <dbReference type="Rhea" id="RHEA:23904"/>
        <dbReference type="Rhea" id="RHEA-COMP:9780"/>
        <dbReference type="Rhea" id="RHEA-COMP:9795"/>
        <dbReference type="ChEBI" id="CHEBI:77644"/>
        <dbReference type="ChEBI" id="CHEBI:78597"/>
        <dbReference type="ChEBI" id="CHEBI:78599"/>
        <dbReference type="ChEBI" id="CHEBI:78608"/>
        <dbReference type="EC" id="2.3.2.2"/>
    </reaction>
</comment>
<keyword evidence="6" id="KW-0317">Glutathione biosynthesis</keyword>
<gene>
    <name evidence="7" type="primary">ggt</name>
    <name evidence="7" type="ORF">ENT37_06825</name>
</gene>
<keyword evidence="6 7" id="KW-0808">Transferase</keyword>
<dbReference type="UniPathway" id="UPA00204"/>
<comment type="catalytic activity">
    <reaction evidence="2 6">
        <text>glutathione + H2O = L-cysteinylglycine + L-glutamate</text>
        <dbReference type="Rhea" id="RHEA:28807"/>
        <dbReference type="ChEBI" id="CHEBI:15377"/>
        <dbReference type="ChEBI" id="CHEBI:29985"/>
        <dbReference type="ChEBI" id="CHEBI:57925"/>
        <dbReference type="ChEBI" id="CHEBI:61694"/>
        <dbReference type="EC" id="3.4.19.13"/>
    </reaction>
</comment>
<dbReference type="EC" id="3.4.19.13" evidence="6"/>
<evidence type="ECO:0000256" key="3">
    <source>
        <dbReference type="ARBA" id="ARBA00047417"/>
    </source>
</evidence>
<dbReference type="InterPro" id="IPR000101">
    <property type="entry name" value="GGT_peptidase"/>
</dbReference>
<dbReference type="Gene3D" id="3.60.20.40">
    <property type="match status" value="1"/>
</dbReference>
<dbReference type="EMBL" id="DSYK01000339">
    <property type="protein sequence ID" value="HGS21565.1"/>
    <property type="molecule type" value="Genomic_DNA"/>
</dbReference>
<evidence type="ECO:0000313" key="7">
    <source>
        <dbReference type="EMBL" id="HGS21565.1"/>
    </source>
</evidence>
<dbReference type="GO" id="GO:0006750">
    <property type="term" value="P:glutathione biosynthetic process"/>
    <property type="evidence" value="ECO:0007669"/>
    <property type="project" value="UniProtKB-KW"/>
</dbReference>
<dbReference type="InterPro" id="IPR029055">
    <property type="entry name" value="Ntn_hydrolases_N"/>
</dbReference>
<dbReference type="PANTHER" id="PTHR43881">
    <property type="entry name" value="GAMMA-GLUTAMYLTRANSPEPTIDASE (AFU_ORTHOLOGUE AFUA_4G13580)"/>
    <property type="match status" value="1"/>
</dbReference>
<feature type="active site" description="Nucleophile" evidence="4">
    <location>
        <position position="361"/>
    </location>
</feature>
<dbReference type="PANTHER" id="PTHR43881:SF1">
    <property type="entry name" value="GAMMA-GLUTAMYLTRANSPEPTIDASE (AFU_ORTHOLOGUE AFUA_4G13580)"/>
    <property type="match status" value="1"/>
</dbReference>
<evidence type="ECO:0000256" key="4">
    <source>
        <dbReference type="PIRSR" id="PIRSR600101-1"/>
    </source>
</evidence>
<dbReference type="InterPro" id="IPR043138">
    <property type="entry name" value="GGT_lsub"/>
</dbReference>
<dbReference type="AlphaFoldDB" id="A0A7C4PLL2"/>
<evidence type="ECO:0000256" key="1">
    <source>
        <dbReference type="ARBA" id="ARBA00001049"/>
    </source>
</evidence>
<comment type="PTM">
    <text evidence="6">Cleaved by autocatalysis into a large and a small subunit.</text>
</comment>
<evidence type="ECO:0000256" key="2">
    <source>
        <dbReference type="ARBA" id="ARBA00001089"/>
    </source>
</evidence>
<dbReference type="PRINTS" id="PR01210">
    <property type="entry name" value="GGTRANSPTASE"/>
</dbReference>
<dbReference type="GO" id="GO:0103068">
    <property type="term" value="F:leukotriene C4 gamma-glutamyl transferase activity"/>
    <property type="evidence" value="ECO:0007669"/>
    <property type="project" value="UniProtKB-EC"/>
</dbReference>
<dbReference type="InterPro" id="IPR052896">
    <property type="entry name" value="GGT-like_enzyme"/>
</dbReference>
<comment type="caution">
    <text evidence="7">The sequence shown here is derived from an EMBL/GenBank/DDBJ whole genome shotgun (WGS) entry which is preliminary data.</text>
</comment>
<name>A0A7C4PLL2_9CHLR</name>
<comment type="catalytic activity">
    <reaction evidence="1 6">
        <text>an S-substituted glutathione + H2O = an S-substituted L-cysteinylglycine + L-glutamate</text>
        <dbReference type="Rhea" id="RHEA:59468"/>
        <dbReference type="ChEBI" id="CHEBI:15377"/>
        <dbReference type="ChEBI" id="CHEBI:29985"/>
        <dbReference type="ChEBI" id="CHEBI:90779"/>
        <dbReference type="ChEBI" id="CHEBI:143103"/>
        <dbReference type="EC" id="3.4.19.13"/>
    </reaction>
</comment>
<dbReference type="NCBIfam" id="TIGR00066">
    <property type="entry name" value="g_glut_trans"/>
    <property type="match status" value="1"/>
</dbReference>
<dbReference type="SUPFAM" id="SSF56235">
    <property type="entry name" value="N-terminal nucleophile aminohydrolases (Ntn hydrolases)"/>
    <property type="match status" value="1"/>
</dbReference>
<accession>A0A7C4PLL2</accession>
<proteinExistence type="inferred from homology"/>
<comment type="pathway">
    <text evidence="6">Sulfur metabolism; glutathione metabolism.</text>
</comment>
<sequence>MKREPMIIHCFENNSRRSPIISRYGIAAASQPLAVAAGLRLLSQGGNAADAAVAIAAALNVTEPGSTGLGGDAFCLYFEASNQKVYALNGSGRSPSALTLERLRKEGLGTNLPPYHPYTITVPGACAAWCDLLDRFGKLPRSQVLAPAIELAHEGFPVAPQTAILWQNAAARGQLASAINGQELTIEGRGPQPGEIFRNPGLAKALTLIAFEGKEAFYRGAIAESIVEIIREAGGCMELEDLAAHESTWDEPISITYRGLRFWECPPNGQGMAALLALNLLEGFDLTELEALSAGRLHLLIEAMRLAFADARRYIADPRVSAVPVQELLSKEYAAERRKLIDPARANPSIRYGVPLSHSDTVYLSVVDSQGNACSFINSNYMGFGTGIVPRGWGFSLQNRGHNFSLVEGHPNQLEPRKRPYHTIIPALITREADGSLFASYGVMGGFMQPQGHMQVAIALADDQLDPQSALDRPRFCIEPDESASLVSLEEGIPLRVMATLADMGHRVRPVSGAGRLLFGRGQVIYRDPDTGVLWGGSDPRSDGCAMTAI</sequence>
<dbReference type="GO" id="GO:0006751">
    <property type="term" value="P:glutathione catabolic process"/>
    <property type="evidence" value="ECO:0007669"/>
    <property type="project" value="UniProtKB-UniRule"/>
</dbReference>
<dbReference type="InterPro" id="IPR043137">
    <property type="entry name" value="GGT_ssub_C"/>
</dbReference>
<reference evidence="7" key="1">
    <citation type="journal article" date="2020" name="mSystems">
        <title>Genome- and Community-Level Interaction Insights into Carbon Utilization and Element Cycling Functions of Hydrothermarchaeota in Hydrothermal Sediment.</title>
        <authorList>
            <person name="Zhou Z."/>
            <person name="Liu Y."/>
            <person name="Xu W."/>
            <person name="Pan J."/>
            <person name="Luo Z.H."/>
            <person name="Li M."/>
        </authorList>
    </citation>
    <scope>NUCLEOTIDE SEQUENCE [LARGE SCALE GENOMIC DNA]</scope>
    <source>
        <strain evidence="7">SpSt-573</strain>
    </source>
</reference>
<dbReference type="Gene3D" id="1.10.246.130">
    <property type="match status" value="1"/>
</dbReference>
<dbReference type="EC" id="2.3.2.2" evidence="6"/>
<protein>
    <recommendedName>
        <fullName evidence="6">Glutathione hydrolase proenzyme</fullName>
        <ecNumber evidence="6">2.3.2.2</ecNumber>
        <ecNumber evidence="6">3.4.19.13</ecNumber>
    </recommendedName>
    <component>
        <recommendedName>
            <fullName evidence="6">Glutathione hydrolase large chain</fullName>
        </recommendedName>
    </component>
    <component>
        <recommendedName>
            <fullName evidence="6">Glutathione hydrolase small chain</fullName>
        </recommendedName>
    </component>
</protein>
<keyword evidence="6" id="KW-0378">Hydrolase</keyword>
<evidence type="ECO:0000256" key="6">
    <source>
        <dbReference type="RuleBase" id="RU368036"/>
    </source>
</evidence>
<feature type="binding site" evidence="5">
    <location>
        <position position="446"/>
    </location>
    <ligand>
        <name>L-glutamate</name>
        <dbReference type="ChEBI" id="CHEBI:29985"/>
    </ligand>
</feature>
<comment type="subunit">
    <text evidence="6">This enzyme consists of two polypeptide chains, which are synthesized in precursor form from a single polypeptide.</text>
</comment>
<dbReference type="Pfam" id="PF01019">
    <property type="entry name" value="G_glu_transpept"/>
    <property type="match status" value="1"/>
</dbReference>
<comment type="similarity">
    <text evidence="6">Belongs to the gamma-glutamyltransferase family.</text>
</comment>
<dbReference type="GO" id="GO:0036374">
    <property type="term" value="F:glutathione hydrolase activity"/>
    <property type="evidence" value="ECO:0007669"/>
    <property type="project" value="UniProtKB-UniRule"/>
</dbReference>
<evidence type="ECO:0000256" key="5">
    <source>
        <dbReference type="PIRSR" id="PIRSR600101-2"/>
    </source>
</evidence>